<evidence type="ECO:0000313" key="5">
    <source>
        <dbReference type="Proteomes" id="UP001227317"/>
    </source>
</evidence>
<reference evidence="4 5" key="1">
    <citation type="submission" date="2023-06" db="EMBL/GenBank/DDBJ databases">
        <title>Azospirillum isscasensis sp.nov, a bacterium isolated from rhizosphere soil of rice.</title>
        <authorList>
            <person name="Wang H."/>
        </authorList>
    </citation>
    <scope>NUCLEOTIDE SEQUENCE [LARGE SCALE GENOMIC DNA]</scope>
    <source>
        <strain evidence="4 5">C340-1</strain>
    </source>
</reference>
<dbReference type="PANTHER" id="PTHR43489:SF13">
    <property type="entry name" value="HYDROXYPYRUVATE ISOMERASE"/>
    <property type="match status" value="1"/>
</dbReference>
<dbReference type="InterPro" id="IPR026040">
    <property type="entry name" value="HyI-like"/>
</dbReference>
<dbReference type="InterPro" id="IPR050417">
    <property type="entry name" value="Sugar_Epim/Isomerase"/>
</dbReference>
<feature type="domain" description="Xylose isomerase-like TIM barrel" evidence="3">
    <location>
        <begin position="20"/>
        <end position="259"/>
    </location>
</feature>
<evidence type="ECO:0000256" key="2">
    <source>
        <dbReference type="PIRNR" id="PIRNR006241"/>
    </source>
</evidence>
<comment type="caution">
    <text evidence="4">The sequence shown here is derived from an EMBL/GenBank/DDBJ whole genome shotgun (WGS) entry which is preliminary data.</text>
</comment>
<dbReference type="Gene3D" id="3.20.20.150">
    <property type="entry name" value="Divalent-metal-dependent TIM barrel enzymes"/>
    <property type="match status" value="1"/>
</dbReference>
<accession>A0ABU0WJH2</accession>
<dbReference type="Proteomes" id="UP001227317">
    <property type="component" value="Unassembled WGS sequence"/>
</dbReference>
<dbReference type="Pfam" id="PF01261">
    <property type="entry name" value="AP_endonuc_2"/>
    <property type="match status" value="1"/>
</dbReference>
<dbReference type="EMBL" id="JAUJFI010000083">
    <property type="protein sequence ID" value="MDQ2104369.1"/>
    <property type="molecule type" value="Genomic_DNA"/>
</dbReference>
<evidence type="ECO:0000313" key="4">
    <source>
        <dbReference type="EMBL" id="MDQ2104369.1"/>
    </source>
</evidence>
<comment type="similarity">
    <text evidence="2">Belongs to the hyi family.</text>
</comment>
<dbReference type="PIRSF" id="PIRSF006241">
    <property type="entry name" value="HyI"/>
    <property type="match status" value="1"/>
</dbReference>
<dbReference type="SUPFAM" id="SSF51658">
    <property type="entry name" value="Xylose isomerase-like"/>
    <property type="match status" value="1"/>
</dbReference>
<gene>
    <name evidence="4" type="ORF">QSG27_16840</name>
</gene>
<dbReference type="InterPro" id="IPR036237">
    <property type="entry name" value="Xyl_isomerase-like_sf"/>
</dbReference>
<evidence type="ECO:0000256" key="1">
    <source>
        <dbReference type="ARBA" id="ARBA00023235"/>
    </source>
</evidence>
<dbReference type="NCBIfam" id="NF043033">
    <property type="entry name" value="OxoTetrIsom"/>
    <property type="match status" value="1"/>
</dbReference>
<dbReference type="InterPro" id="IPR053398">
    <property type="entry name" value="HPT_OtnI_isomerases"/>
</dbReference>
<dbReference type="RefSeq" id="WP_306708086.1">
    <property type="nucleotide sequence ID" value="NZ_JAUJFI010000083.1"/>
</dbReference>
<protein>
    <submittedName>
        <fullName evidence="4">Hydroxypyruvate isomerase family protein</fullName>
    </submittedName>
</protein>
<dbReference type="PANTHER" id="PTHR43489">
    <property type="entry name" value="ISOMERASE"/>
    <property type="match status" value="1"/>
</dbReference>
<proteinExistence type="inferred from homology"/>
<organism evidence="4 5">
    <name type="scientific">Azospirillum isscasi</name>
    <dbReference type="NCBI Taxonomy" id="3053926"/>
    <lineage>
        <taxon>Bacteria</taxon>
        <taxon>Pseudomonadati</taxon>
        <taxon>Pseudomonadota</taxon>
        <taxon>Alphaproteobacteria</taxon>
        <taxon>Rhodospirillales</taxon>
        <taxon>Azospirillaceae</taxon>
        <taxon>Azospirillum</taxon>
    </lineage>
</organism>
<keyword evidence="1 2" id="KW-0413">Isomerase</keyword>
<keyword evidence="5" id="KW-1185">Reference proteome</keyword>
<evidence type="ECO:0000259" key="3">
    <source>
        <dbReference type="Pfam" id="PF01261"/>
    </source>
</evidence>
<sequence>MRFAANLSMMFTERPFLERFAAAAAAGFDAVEFLFPYEVPAERIKAALDAHGLTQALFNLPPGDWTAGERGIACLPGREAEFREGVAAAIAYAKVLGNRLLHCMSGIPPDGLPDGVEREAALALYTDNLRHAAAACAEAGLTLLVEPINNRDMPGYLMNGTALARRVIGAVGAPNLKLQLDLYHCQISEGDLATRIRANADLTAHVQIAGVPDRNEPDRGEVHYPYLFEVLAGTGYRGFIGCEYRPRARTEDGLDWFRAARERSRQAAR</sequence>
<name>A0ABU0WJH2_9PROT</name>
<dbReference type="InterPro" id="IPR013022">
    <property type="entry name" value="Xyl_isomerase-like_TIM-brl"/>
</dbReference>
<dbReference type="GO" id="GO:0016853">
    <property type="term" value="F:isomerase activity"/>
    <property type="evidence" value="ECO:0007669"/>
    <property type="project" value="UniProtKB-KW"/>
</dbReference>